<protein>
    <submittedName>
        <fullName evidence="3">5-bromo-4-chloroindolyl phosphate hydrolysis protein</fullName>
    </submittedName>
</protein>
<name>A0A285TRQ6_9BACL</name>
<proteinExistence type="predicted"/>
<dbReference type="RefSeq" id="WP_097074966.1">
    <property type="nucleotide sequence ID" value="NZ_OBMQ01000016.1"/>
</dbReference>
<dbReference type="InterPro" id="IPR018770">
    <property type="entry name" value="ChloroindolylP_hydrolase"/>
</dbReference>
<dbReference type="OrthoDB" id="2081028at2"/>
<keyword evidence="2" id="KW-0812">Transmembrane</keyword>
<evidence type="ECO:0000313" key="3">
    <source>
        <dbReference type="EMBL" id="SOC23874.1"/>
    </source>
</evidence>
<organism evidence="3 4">
    <name type="scientific">Ureibacillus xyleni</name>
    <dbReference type="NCBI Taxonomy" id="614648"/>
    <lineage>
        <taxon>Bacteria</taxon>
        <taxon>Bacillati</taxon>
        <taxon>Bacillota</taxon>
        <taxon>Bacilli</taxon>
        <taxon>Bacillales</taxon>
        <taxon>Caryophanaceae</taxon>
        <taxon>Ureibacillus</taxon>
    </lineage>
</organism>
<dbReference type="Proteomes" id="UP000219636">
    <property type="component" value="Unassembled WGS sequence"/>
</dbReference>
<gene>
    <name evidence="3" type="ORF">SAMN05880501_11628</name>
</gene>
<keyword evidence="2" id="KW-1133">Transmembrane helix</keyword>
<feature type="coiled-coil region" evidence="1">
    <location>
        <begin position="183"/>
        <end position="210"/>
    </location>
</feature>
<keyword evidence="1" id="KW-0175">Coiled coil</keyword>
<evidence type="ECO:0000256" key="2">
    <source>
        <dbReference type="SAM" id="Phobius"/>
    </source>
</evidence>
<dbReference type="Pfam" id="PF10112">
    <property type="entry name" value="Halogen_Hydrol"/>
    <property type="match status" value="1"/>
</dbReference>
<keyword evidence="4" id="KW-1185">Reference proteome</keyword>
<keyword evidence="2" id="KW-0472">Membrane</keyword>
<evidence type="ECO:0000256" key="1">
    <source>
        <dbReference type="SAM" id="Coils"/>
    </source>
</evidence>
<accession>A0A285TRQ6</accession>
<evidence type="ECO:0000313" key="4">
    <source>
        <dbReference type="Proteomes" id="UP000219636"/>
    </source>
</evidence>
<dbReference type="AlphaFoldDB" id="A0A285TRQ6"/>
<reference evidence="4" key="1">
    <citation type="submission" date="2017-08" db="EMBL/GenBank/DDBJ databases">
        <authorList>
            <person name="Varghese N."/>
            <person name="Submissions S."/>
        </authorList>
    </citation>
    <scope>NUCLEOTIDE SEQUENCE [LARGE SCALE GENOMIC DNA]</scope>
    <source>
        <strain evidence="4">JC22</strain>
    </source>
</reference>
<sequence>MLGAMNFISRHAINFIISFTVFIVTIVNLPVDLAIFVVPVSTIASYFLSNKGVKAIQKSKRSKAIGISNSEYKHIEAQLKTAKGHLNSLTQQYIRVRSIRSFKLLNEMTKLSKRIINIVQTNPQKFYSVEDFFYSHLPSAVQLTQTYTMLTQQQVKDAEIHLALEDTRKTLQDLHGTMEQDLKSALESDLESLRMEIDFVKLENEKKRQQIEFRGDNR</sequence>
<feature type="transmembrane region" description="Helical" evidence="2">
    <location>
        <begin position="35"/>
        <end position="53"/>
    </location>
</feature>
<feature type="transmembrane region" description="Helical" evidence="2">
    <location>
        <begin position="12"/>
        <end position="29"/>
    </location>
</feature>
<dbReference type="EMBL" id="OBMQ01000016">
    <property type="protein sequence ID" value="SOC23874.1"/>
    <property type="molecule type" value="Genomic_DNA"/>
</dbReference>